<dbReference type="EMBL" id="JBEPMC010000005">
    <property type="protein sequence ID" value="MET3580169.1"/>
    <property type="molecule type" value="Genomic_DNA"/>
</dbReference>
<keyword evidence="10" id="KW-1185">Reference proteome</keyword>
<dbReference type="InterPro" id="IPR000515">
    <property type="entry name" value="MetI-like"/>
</dbReference>
<dbReference type="Proteomes" id="UP001549204">
    <property type="component" value="Unassembled WGS sequence"/>
</dbReference>
<dbReference type="PROSITE" id="PS50928">
    <property type="entry name" value="ABC_TM1"/>
    <property type="match status" value="1"/>
</dbReference>
<evidence type="ECO:0000256" key="7">
    <source>
        <dbReference type="RuleBase" id="RU363032"/>
    </source>
</evidence>
<sequence>MRGDLLGYVARRILHSIPLVIGVSIIGFGIMHMAPGGPLAVYTLNPSITAADIERLRVALGLDQPLYVQYLGWAKSMLTGSWGYTLFGGRPVLDVILERLPATFLLMGTSLALAMIIGTLLGVLGAVRRYSFFDYLATTGAMLALSFPTFWFGLMAIYVFAIELRWLPSGGMYSLGEEGNVLDLLRHLILPLMVLTLVLVATWSRYARSSFLDVIQQDYIRTARSKGLSSGRVLARHAFPNAVIPLVALLGVQLPTLFSGALVAETIFGWPGMGRLFVDALNMKEHSILMGMVMFTALLVIAANLLADIAIALIDPRVKLS</sequence>
<keyword evidence="3" id="KW-1003">Cell membrane</keyword>
<accession>A0ABV2GPG6</accession>
<dbReference type="PANTHER" id="PTHR43163">
    <property type="entry name" value="DIPEPTIDE TRANSPORT SYSTEM PERMEASE PROTEIN DPPB-RELATED"/>
    <property type="match status" value="1"/>
</dbReference>
<evidence type="ECO:0000256" key="3">
    <source>
        <dbReference type="ARBA" id="ARBA00022475"/>
    </source>
</evidence>
<dbReference type="InterPro" id="IPR045621">
    <property type="entry name" value="BPD_transp_1_N"/>
</dbReference>
<comment type="caution">
    <text evidence="9">The sequence shown here is derived from an EMBL/GenBank/DDBJ whole genome shotgun (WGS) entry which is preliminary data.</text>
</comment>
<evidence type="ECO:0000313" key="10">
    <source>
        <dbReference type="Proteomes" id="UP001549204"/>
    </source>
</evidence>
<dbReference type="RefSeq" id="WP_354491909.1">
    <property type="nucleotide sequence ID" value="NZ_JBEPMC010000005.1"/>
</dbReference>
<evidence type="ECO:0000256" key="6">
    <source>
        <dbReference type="ARBA" id="ARBA00023136"/>
    </source>
</evidence>
<comment type="subcellular location">
    <subcellularLocation>
        <location evidence="1 7">Cell membrane</location>
        <topology evidence="1 7">Multi-pass membrane protein</topology>
    </subcellularLocation>
</comment>
<dbReference type="SUPFAM" id="SSF161098">
    <property type="entry name" value="MetI-like"/>
    <property type="match status" value="1"/>
</dbReference>
<keyword evidence="6 7" id="KW-0472">Membrane</keyword>
<feature type="transmembrane region" description="Helical" evidence="7">
    <location>
        <begin position="288"/>
        <end position="314"/>
    </location>
</feature>
<name>A0ABV2GPG6_9HYPH</name>
<keyword evidence="5 7" id="KW-1133">Transmembrane helix</keyword>
<feature type="transmembrane region" description="Helical" evidence="7">
    <location>
        <begin position="139"/>
        <end position="164"/>
    </location>
</feature>
<keyword evidence="2 7" id="KW-0813">Transport</keyword>
<dbReference type="PANTHER" id="PTHR43163:SF6">
    <property type="entry name" value="DIPEPTIDE TRANSPORT SYSTEM PERMEASE PROTEIN DPPB-RELATED"/>
    <property type="match status" value="1"/>
</dbReference>
<dbReference type="Pfam" id="PF19300">
    <property type="entry name" value="BPD_transp_1_N"/>
    <property type="match status" value="1"/>
</dbReference>
<protein>
    <submittedName>
        <fullName evidence="9">Peptide/nickel transport system permease protein</fullName>
    </submittedName>
</protein>
<organism evidence="9 10">
    <name type="scientific">Mesorhizobium robiniae</name>
    <dbReference type="NCBI Taxonomy" id="559315"/>
    <lineage>
        <taxon>Bacteria</taxon>
        <taxon>Pseudomonadati</taxon>
        <taxon>Pseudomonadota</taxon>
        <taxon>Alphaproteobacteria</taxon>
        <taxon>Hyphomicrobiales</taxon>
        <taxon>Phyllobacteriaceae</taxon>
        <taxon>Mesorhizobium</taxon>
    </lineage>
</organism>
<reference evidence="9 10" key="1">
    <citation type="submission" date="2024-06" db="EMBL/GenBank/DDBJ databases">
        <title>Genomic Encyclopedia of Type Strains, Phase IV (KMG-IV): sequencing the most valuable type-strain genomes for metagenomic binning, comparative biology and taxonomic classification.</title>
        <authorList>
            <person name="Goeker M."/>
        </authorList>
    </citation>
    <scope>NUCLEOTIDE SEQUENCE [LARGE SCALE GENOMIC DNA]</scope>
    <source>
        <strain evidence="9 10">DSM 100022</strain>
    </source>
</reference>
<feature type="transmembrane region" description="Helical" evidence="7">
    <location>
        <begin position="184"/>
        <end position="203"/>
    </location>
</feature>
<feature type="transmembrane region" description="Helical" evidence="7">
    <location>
        <begin position="12"/>
        <end position="34"/>
    </location>
</feature>
<evidence type="ECO:0000259" key="8">
    <source>
        <dbReference type="PROSITE" id="PS50928"/>
    </source>
</evidence>
<feature type="domain" description="ABC transmembrane type-1" evidence="8">
    <location>
        <begin position="100"/>
        <end position="311"/>
    </location>
</feature>
<proteinExistence type="inferred from homology"/>
<evidence type="ECO:0000313" key="9">
    <source>
        <dbReference type="EMBL" id="MET3580169.1"/>
    </source>
</evidence>
<feature type="transmembrane region" description="Helical" evidence="7">
    <location>
        <begin position="242"/>
        <end position="268"/>
    </location>
</feature>
<evidence type="ECO:0000256" key="2">
    <source>
        <dbReference type="ARBA" id="ARBA00022448"/>
    </source>
</evidence>
<comment type="similarity">
    <text evidence="7">Belongs to the binding-protein-dependent transport system permease family.</text>
</comment>
<evidence type="ECO:0000256" key="1">
    <source>
        <dbReference type="ARBA" id="ARBA00004651"/>
    </source>
</evidence>
<dbReference type="Gene3D" id="1.10.3720.10">
    <property type="entry name" value="MetI-like"/>
    <property type="match status" value="1"/>
</dbReference>
<dbReference type="InterPro" id="IPR035906">
    <property type="entry name" value="MetI-like_sf"/>
</dbReference>
<evidence type="ECO:0000256" key="4">
    <source>
        <dbReference type="ARBA" id="ARBA00022692"/>
    </source>
</evidence>
<evidence type="ECO:0000256" key="5">
    <source>
        <dbReference type="ARBA" id="ARBA00022989"/>
    </source>
</evidence>
<keyword evidence="4 7" id="KW-0812">Transmembrane</keyword>
<dbReference type="CDD" id="cd06261">
    <property type="entry name" value="TM_PBP2"/>
    <property type="match status" value="1"/>
</dbReference>
<feature type="transmembrane region" description="Helical" evidence="7">
    <location>
        <begin position="104"/>
        <end position="127"/>
    </location>
</feature>
<gene>
    <name evidence="9" type="ORF">ABID19_003207</name>
</gene>
<dbReference type="Pfam" id="PF00528">
    <property type="entry name" value="BPD_transp_1"/>
    <property type="match status" value="1"/>
</dbReference>